<comment type="caution">
    <text evidence="1">The sequence shown here is derived from an EMBL/GenBank/DDBJ whole genome shotgun (WGS) entry which is preliminary data.</text>
</comment>
<reference evidence="1 2" key="1">
    <citation type="submission" date="2024-04" db="EMBL/GenBank/DDBJ databases">
        <title>Defined microbial consortia suppress multidrug-resistant proinflammatory Enterobacteriaceae via ecological control.</title>
        <authorList>
            <person name="Furuichi M."/>
            <person name="Kawaguchi T."/>
            <person name="Pust M."/>
            <person name="Yasuma K."/>
            <person name="Plichta D."/>
            <person name="Hasegawa N."/>
            <person name="Ohya T."/>
            <person name="Bhattarai S."/>
            <person name="Sasajima S."/>
            <person name="Aoto Y."/>
            <person name="Tuganbaev T."/>
            <person name="Yaginuma M."/>
            <person name="Ueda M."/>
            <person name="Okahashi N."/>
            <person name="Amafuji K."/>
            <person name="Kiridooshi Y."/>
            <person name="Sugita K."/>
            <person name="Strazar M."/>
            <person name="Skelly A."/>
            <person name="Suda W."/>
            <person name="Hattori M."/>
            <person name="Nakamoto N."/>
            <person name="Caballero S."/>
            <person name="Norman J."/>
            <person name="Olle B."/>
            <person name="Tanoue T."/>
            <person name="Arita M."/>
            <person name="Bucci V."/>
            <person name="Atarashi K."/>
            <person name="Xavier R."/>
            <person name="Honda K."/>
        </authorList>
    </citation>
    <scope>NUCLEOTIDE SEQUENCE [LARGE SCALE GENOMIC DNA]</scope>
    <source>
        <strain evidence="2">k04-0078-D8-1</strain>
    </source>
</reference>
<dbReference type="EMBL" id="BAABYW010000001">
    <property type="protein sequence ID" value="GAA6406006.1"/>
    <property type="molecule type" value="Genomic_DNA"/>
</dbReference>
<protein>
    <submittedName>
        <fullName evidence="1">Uncharacterized protein</fullName>
    </submittedName>
</protein>
<proteinExistence type="predicted"/>
<evidence type="ECO:0000313" key="1">
    <source>
        <dbReference type="EMBL" id="GAA6406006.1"/>
    </source>
</evidence>
<dbReference type="RefSeq" id="WP_256162307.1">
    <property type="nucleotide sequence ID" value="NZ_BAABYW010000001.1"/>
</dbReference>
<gene>
    <name evidence="1" type="ORF">K040078D81_01230</name>
</gene>
<dbReference type="Proteomes" id="UP001600943">
    <property type="component" value="Unassembled WGS sequence"/>
</dbReference>
<keyword evidence="2" id="KW-1185">Reference proteome</keyword>
<accession>A0ABQ0B3I2</accession>
<sequence>MNKIEEYEGSLQKLLSVLKKNRDAVDKQLLNTIYKQAYDDLLRQINQAATAYVHEVTLRGLVLNPDIPFDTQVNVLNQTIEQSGIMLEMGKVLSETYDVEKLHQLALQLREKLELALWPYINLQTCLVADLFDLEKEPVIYNTLTQQIYVNGVWVDHPIDLQGNLLVYAKQDTDNIGI</sequence>
<name>A0ABQ0B3I2_9FIRM</name>
<organism evidence="1 2">
    <name type="scientific">Blautia hominis</name>
    <dbReference type="NCBI Taxonomy" id="2025493"/>
    <lineage>
        <taxon>Bacteria</taxon>
        <taxon>Bacillati</taxon>
        <taxon>Bacillota</taxon>
        <taxon>Clostridia</taxon>
        <taxon>Lachnospirales</taxon>
        <taxon>Lachnospiraceae</taxon>
        <taxon>Blautia</taxon>
    </lineage>
</organism>
<evidence type="ECO:0000313" key="2">
    <source>
        <dbReference type="Proteomes" id="UP001600943"/>
    </source>
</evidence>